<sequence>MVCEIEMMIGFKVMENLGGGLRSRQRCGLIWGLIGLVRGTIRETVGGNEENSDEKCSDFYDSEYVDTEVEGEKYGERVASVPTEIEPRPQPMPERKSSSNSGGEERDDLVHSGNNFISGKDSDREGGELDLVFNHRDKNDPKRNAGGFRQDVIQEIKGNVSQSQAYRAKRKAIKVTQGCRPVIRVDWCYLKGHYSGILLTTLSIDPNNSLYPIGYGVVSGTTKEAWECFFGLLKDDLGIERPDVATFIRDKERVLIPAFELVFPGAENRFFVRHLNENFKKARFRDFTFKLALWNAAAAARVPKYKLRIKEIRELDETSMECCILEAREKTILIMLEWIREYWMNRLIENRDRAKKSVEKSADYIPVKRWDLTGIPCYHAISAIGCQIVELDDFVHESYRVGMYLAAYNHATTPANGPKLWEKTGFIPPIPPIFGRIRERLARATRLGTNEPRDKAKRGHNEMGSKKRKTDIAAGLSRDFASPINANVENAIGNDARPFGKAPSQKKRTNVAWKRTFLEMEIANRLPKPIATPVLSQFRPPSVVGEPTPMLTPVPQPRVNIAPNHPILSESPIVNNQGGIPILIGRGEGGEFITMTNLSAVVF</sequence>
<feature type="region of interest" description="Disordered" evidence="1">
    <location>
        <begin position="76"/>
        <end position="123"/>
    </location>
</feature>
<feature type="compositionally biased region" description="Basic and acidic residues" evidence="1">
    <location>
        <begin position="451"/>
        <end position="465"/>
    </location>
</feature>
<name>A0AAV6WLZ5_9LAMI</name>
<comment type="caution">
    <text evidence="3">The sequence shown here is derived from an EMBL/GenBank/DDBJ whole genome shotgun (WGS) entry which is preliminary data.</text>
</comment>
<feature type="domain" description="MULE transposase" evidence="2">
    <location>
        <begin position="182"/>
        <end position="278"/>
    </location>
</feature>
<dbReference type="Pfam" id="PF10551">
    <property type="entry name" value="MULE"/>
    <property type="match status" value="1"/>
</dbReference>
<protein>
    <recommendedName>
        <fullName evidence="2">MULE transposase domain-containing protein</fullName>
    </recommendedName>
</protein>
<evidence type="ECO:0000259" key="2">
    <source>
        <dbReference type="Pfam" id="PF10551"/>
    </source>
</evidence>
<feature type="region of interest" description="Disordered" evidence="1">
    <location>
        <begin position="448"/>
        <end position="469"/>
    </location>
</feature>
<evidence type="ECO:0000313" key="4">
    <source>
        <dbReference type="Proteomes" id="UP000826271"/>
    </source>
</evidence>
<evidence type="ECO:0000256" key="1">
    <source>
        <dbReference type="SAM" id="MobiDB-lite"/>
    </source>
</evidence>
<gene>
    <name evidence="3" type="ORF">BUALT_Bualt14G0003900</name>
</gene>
<reference evidence="3" key="1">
    <citation type="submission" date="2019-10" db="EMBL/GenBank/DDBJ databases">
        <authorList>
            <person name="Zhang R."/>
            <person name="Pan Y."/>
            <person name="Wang J."/>
            <person name="Ma R."/>
            <person name="Yu S."/>
        </authorList>
    </citation>
    <scope>NUCLEOTIDE SEQUENCE</scope>
    <source>
        <strain evidence="3">LA-IB0</strain>
        <tissue evidence="3">Leaf</tissue>
    </source>
</reference>
<evidence type="ECO:0000313" key="3">
    <source>
        <dbReference type="EMBL" id="KAG8369367.1"/>
    </source>
</evidence>
<dbReference type="EMBL" id="WHWC01000014">
    <property type="protein sequence ID" value="KAG8369367.1"/>
    <property type="molecule type" value="Genomic_DNA"/>
</dbReference>
<dbReference type="PANTHER" id="PTHR31973">
    <property type="entry name" value="POLYPROTEIN, PUTATIVE-RELATED"/>
    <property type="match status" value="1"/>
</dbReference>
<proteinExistence type="predicted"/>
<dbReference type="PANTHER" id="PTHR31973:SF191">
    <property type="entry name" value="OS05G0489400 PROTEIN"/>
    <property type="match status" value="1"/>
</dbReference>
<dbReference type="AlphaFoldDB" id="A0AAV6WLZ5"/>
<organism evidence="3 4">
    <name type="scientific">Buddleja alternifolia</name>
    <dbReference type="NCBI Taxonomy" id="168488"/>
    <lineage>
        <taxon>Eukaryota</taxon>
        <taxon>Viridiplantae</taxon>
        <taxon>Streptophyta</taxon>
        <taxon>Embryophyta</taxon>
        <taxon>Tracheophyta</taxon>
        <taxon>Spermatophyta</taxon>
        <taxon>Magnoliopsida</taxon>
        <taxon>eudicotyledons</taxon>
        <taxon>Gunneridae</taxon>
        <taxon>Pentapetalae</taxon>
        <taxon>asterids</taxon>
        <taxon>lamiids</taxon>
        <taxon>Lamiales</taxon>
        <taxon>Scrophulariaceae</taxon>
        <taxon>Buddlejeae</taxon>
        <taxon>Buddleja</taxon>
    </lineage>
</organism>
<dbReference type="InterPro" id="IPR018289">
    <property type="entry name" value="MULE_transposase_dom"/>
</dbReference>
<keyword evidence="4" id="KW-1185">Reference proteome</keyword>
<accession>A0AAV6WLZ5</accession>
<dbReference type="Proteomes" id="UP000826271">
    <property type="component" value="Unassembled WGS sequence"/>
</dbReference>